<sequence>MSRVCQITGKSVMVGNNVSHSKRRTKRRFYPNLFVKKFYLPEEDRWIELKVSAAGVRLINKLGVKGALTKAQEKGFIKNY</sequence>
<dbReference type="EMBL" id="QFLI01000002">
    <property type="protein sequence ID" value="PXY01964.1"/>
    <property type="molecule type" value="Genomic_DNA"/>
</dbReference>
<keyword evidence="2 5" id="KW-0689">Ribosomal protein</keyword>
<dbReference type="Proteomes" id="UP000248079">
    <property type="component" value="Unassembled WGS sequence"/>
</dbReference>
<dbReference type="Gene3D" id="2.30.170.40">
    <property type="entry name" value="Ribosomal protein L28/L24"/>
    <property type="match status" value="1"/>
</dbReference>
<organism evidence="6 7">
    <name type="scientific">Marinifilum breve</name>
    <dbReference type="NCBI Taxonomy" id="2184082"/>
    <lineage>
        <taxon>Bacteria</taxon>
        <taxon>Pseudomonadati</taxon>
        <taxon>Bacteroidota</taxon>
        <taxon>Bacteroidia</taxon>
        <taxon>Marinilabiliales</taxon>
        <taxon>Marinifilaceae</taxon>
    </lineage>
</organism>
<dbReference type="GO" id="GO:0003735">
    <property type="term" value="F:structural constituent of ribosome"/>
    <property type="evidence" value="ECO:0007669"/>
    <property type="project" value="InterPro"/>
</dbReference>
<dbReference type="InterPro" id="IPR001383">
    <property type="entry name" value="Ribosomal_bL28_bact-type"/>
</dbReference>
<evidence type="ECO:0000256" key="1">
    <source>
        <dbReference type="ARBA" id="ARBA00008760"/>
    </source>
</evidence>
<dbReference type="InterPro" id="IPR026569">
    <property type="entry name" value="Ribosomal_bL28"/>
</dbReference>
<dbReference type="AlphaFoldDB" id="A0A2V4AD73"/>
<keyword evidence="3 5" id="KW-0687">Ribonucleoprotein</keyword>
<evidence type="ECO:0000256" key="2">
    <source>
        <dbReference type="ARBA" id="ARBA00022980"/>
    </source>
</evidence>
<dbReference type="GO" id="GO:1990904">
    <property type="term" value="C:ribonucleoprotein complex"/>
    <property type="evidence" value="ECO:0007669"/>
    <property type="project" value="UniProtKB-KW"/>
</dbReference>
<evidence type="ECO:0000256" key="4">
    <source>
        <dbReference type="ARBA" id="ARBA00035174"/>
    </source>
</evidence>
<protein>
    <recommendedName>
        <fullName evidence="4 5">Large ribosomal subunit protein bL28</fullName>
    </recommendedName>
</protein>
<reference evidence="6 7" key="1">
    <citation type="submission" date="2018-05" db="EMBL/GenBank/DDBJ databases">
        <title>Marinifilum breve JC075T sp. nov., a marine bacterium isolated from Yongle Blue Hole in the South China Sea.</title>
        <authorList>
            <person name="Fu T."/>
        </authorList>
    </citation>
    <scope>NUCLEOTIDE SEQUENCE [LARGE SCALE GENOMIC DNA]</scope>
    <source>
        <strain evidence="6 7">JC075</strain>
    </source>
</reference>
<proteinExistence type="inferred from homology"/>
<keyword evidence="7" id="KW-1185">Reference proteome</keyword>
<dbReference type="GO" id="GO:0006412">
    <property type="term" value="P:translation"/>
    <property type="evidence" value="ECO:0007669"/>
    <property type="project" value="UniProtKB-UniRule"/>
</dbReference>
<dbReference type="NCBIfam" id="TIGR00009">
    <property type="entry name" value="L28"/>
    <property type="match status" value="1"/>
</dbReference>
<evidence type="ECO:0000313" key="6">
    <source>
        <dbReference type="EMBL" id="PXY01964.1"/>
    </source>
</evidence>
<dbReference type="InterPro" id="IPR034704">
    <property type="entry name" value="Ribosomal_bL28/bL31-like_sf"/>
</dbReference>
<dbReference type="PANTHER" id="PTHR13528">
    <property type="entry name" value="39S RIBOSOMAL PROTEIN L28, MITOCHONDRIAL"/>
    <property type="match status" value="1"/>
</dbReference>
<dbReference type="Pfam" id="PF00830">
    <property type="entry name" value="Ribosomal_L28"/>
    <property type="match status" value="1"/>
</dbReference>
<dbReference type="SUPFAM" id="SSF143800">
    <property type="entry name" value="L28p-like"/>
    <property type="match status" value="1"/>
</dbReference>
<evidence type="ECO:0000313" key="7">
    <source>
        <dbReference type="Proteomes" id="UP000248079"/>
    </source>
</evidence>
<accession>A0A2V4AD73</accession>
<gene>
    <name evidence="5" type="primary">rpmB</name>
    <name evidence="6" type="ORF">DF185_04755</name>
</gene>
<evidence type="ECO:0000256" key="3">
    <source>
        <dbReference type="ARBA" id="ARBA00023274"/>
    </source>
</evidence>
<dbReference type="FunFam" id="2.30.170.40:FF:000001">
    <property type="entry name" value="50S ribosomal protein L28"/>
    <property type="match status" value="1"/>
</dbReference>
<dbReference type="OrthoDB" id="9805609at2"/>
<evidence type="ECO:0000256" key="5">
    <source>
        <dbReference type="HAMAP-Rule" id="MF_00373"/>
    </source>
</evidence>
<dbReference type="HAMAP" id="MF_00373">
    <property type="entry name" value="Ribosomal_bL28"/>
    <property type="match status" value="1"/>
</dbReference>
<comment type="caution">
    <text evidence="6">The sequence shown here is derived from an EMBL/GenBank/DDBJ whole genome shotgun (WGS) entry which is preliminary data.</text>
</comment>
<name>A0A2V4AD73_9BACT</name>
<dbReference type="PANTHER" id="PTHR13528:SF2">
    <property type="entry name" value="LARGE RIBOSOMAL SUBUNIT PROTEIN BL28M"/>
    <property type="match status" value="1"/>
</dbReference>
<dbReference type="GO" id="GO:0005840">
    <property type="term" value="C:ribosome"/>
    <property type="evidence" value="ECO:0007669"/>
    <property type="project" value="UniProtKB-KW"/>
</dbReference>
<dbReference type="InterPro" id="IPR037147">
    <property type="entry name" value="Ribosomal_bL28_sf"/>
</dbReference>
<dbReference type="RefSeq" id="WP_054721835.1">
    <property type="nucleotide sequence ID" value="NZ_QFLI01000002.1"/>
</dbReference>
<comment type="similarity">
    <text evidence="1 5">Belongs to the bacterial ribosomal protein bL28 family.</text>
</comment>